<dbReference type="SMART" id="SM00471">
    <property type="entry name" value="HDc"/>
    <property type="match status" value="2"/>
</dbReference>
<dbReference type="AlphaFoldDB" id="L8JHB7"/>
<reference evidence="2 3" key="1">
    <citation type="submission" date="2012-12" db="EMBL/GenBank/DDBJ databases">
        <title>Genome Assembly of Photobacterium sp. AK15.</title>
        <authorList>
            <person name="Khatri I."/>
            <person name="Vaidya B."/>
            <person name="Srinivas T.N.R."/>
            <person name="Subramanian S."/>
            <person name="Pinnaka A."/>
        </authorList>
    </citation>
    <scope>NUCLEOTIDE SEQUENCE [LARGE SCALE GENOMIC DNA]</scope>
    <source>
        <strain evidence="2 3">AK15</strain>
    </source>
</reference>
<organism evidence="2 3">
    <name type="scientific">Photobacterium marinum</name>
    <dbReference type="NCBI Taxonomy" id="1056511"/>
    <lineage>
        <taxon>Bacteria</taxon>
        <taxon>Pseudomonadati</taxon>
        <taxon>Pseudomonadota</taxon>
        <taxon>Gammaproteobacteria</taxon>
        <taxon>Vibrionales</taxon>
        <taxon>Vibrionaceae</taxon>
        <taxon>Photobacterium</taxon>
    </lineage>
</organism>
<dbReference type="InterPro" id="IPR037522">
    <property type="entry name" value="HD_GYP_dom"/>
</dbReference>
<dbReference type="EMBL" id="AMZO01000006">
    <property type="protein sequence ID" value="ELR66919.1"/>
    <property type="molecule type" value="Genomic_DNA"/>
</dbReference>
<dbReference type="Pfam" id="PF13487">
    <property type="entry name" value="HD_5"/>
    <property type="match status" value="1"/>
</dbReference>
<dbReference type="PANTHER" id="PTHR43155:SF1">
    <property type="entry name" value="3'3'-CGAMP-SPECIFIC PHOSPHODIESTERASE 1"/>
    <property type="match status" value="1"/>
</dbReference>
<gene>
    <name evidence="2" type="ORF">C942_04618</name>
</gene>
<dbReference type="RefSeq" id="WP_007464018.1">
    <property type="nucleotide sequence ID" value="NZ_AMZO01000006.1"/>
</dbReference>
<accession>L8JHB7</accession>
<evidence type="ECO:0000313" key="2">
    <source>
        <dbReference type="EMBL" id="ELR66919.1"/>
    </source>
</evidence>
<keyword evidence="2" id="KW-0378">Hydrolase</keyword>
<proteinExistence type="predicted"/>
<dbReference type="OrthoDB" id="6210373at2"/>
<feature type="domain" description="HD-GYP" evidence="1">
    <location>
        <begin position="216"/>
        <end position="412"/>
    </location>
</feature>
<comment type="caution">
    <text evidence="2">The sequence shown here is derived from an EMBL/GenBank/DDBJ whole genome shotgun (WGS) entry which is preliminary data.</text>
</comment>
<dbReference type="Proteomes" id="UP000011134">
    <property type="component" value="Unassembled WGS sequence"/>
</dbReference>
<sequence>MNGISGLQVDLRQLIIAMEAAVSLVGMDDRNHGKRVGYIASQLGKQLEYSDEAIAFAFELGLLHDCGVSTAQMHSYLINNFNGNDAQIHCENGHRLLNGFKPLAKFATPVLYHHTPWEELERTDVSAQVALMANLIFISDRIDVLAATHSETDSSPVSEKVVSSIAKYSGTYFEPSFVWAFKQVAKSEVFWTALEERHVTCYTRDMGQFDNSRTLNIPQLKQFALLMADIVAQRSPFTDLHSVRVANLAKYLAVSLGLVKERCEKIEIACLLHDLGKRYIPDTIVEQPGTLTDSECAFMKQCSYETYEILRHVNGLEDIASWAAFHHVGLDGVGHPFYPYEKDSRIEARIIAVADVFQELVQDRMYQEGMSLNLAIDKLDDLVIKDKLDSKIVILLKQHADECFDLAKGQELAQCEG</sequence>
<name>L8JHB7_9GAMM</name>
<keyword evidence="3" id="KW-1185">Reference proteome</keyword>
<dbReference type="PATRIC" id="fig|1056511.3.peg.1447"/>
<dbReference type="Gene3D" id="1.10.3210.10">
    <property type="entry name" value="Hypothetical protein af1432"/>
    <property type="match status" value="2"/>
</dbReference>
<evidence type="ECO:0000313" key="3">
    <source>
        <dbReference type="Proteomes" id="UP000011134"/>
    </source>
</evidence>
<dbReference type="InterPro" id="IPR003607">
    <property type="entry name" value="HD/PDEase_dom"/>
</dbReference>
<dbReference type="PANTHER" id="PTHR43155">
    <property type="entry name" value="CYCLIC DI-GMP PHOSPHODIESTERASE PA4108-RELATED"/>
    <property type="match status" value="1"/>
</dbReference>
<dbReference type="PROSITE" id="PS51832">
    <property type="entry name" value="HD_GYP"/>
    <property type="match status" value="1"/>
</dbReference>
<protein>
    <submittedName>
        <fullName evidence="2">Putative metal-dependent phosphohydrolase</fullName>
    </submittedName>
</protein>
<evidence type="ECO:0000259" key="1">
    <source>
        <dbReference type="PROSITE" id="PS51832"/>
    </source>
</evidence>
<dbReference type="GO" id="GO:0008081">
    <property type="term" value="F:phosphoric diester hydrolase activity"/>
    <property type="evidence" value="ECO:0007669"/>
    <property type="project" value="UniProtKB-ARBA"/>
</dbReference>
<dbReference type="CDD" id="cd00077">
    <property type="entry name" value="HDc"/>
    <property type="match status" value="2"/>
</dbReference>
<dbReference type="SUPFAM" id="SSF109604">
    <property type="entry name" value="HD-domain/PDEase-like"/>
    <property type="match status" value="2"/>
</dbReference>